<sequence length="163" mass="18265">MMRKSTFWWVFAVGAGPMLLASFMYFSGVGIPLGRTHHGELIADGRNVNDWALATVAGQPWQMSEQWQLMLTQPQGCTACEDWAEKLPNMHTALGKERDRVEWHQVFPADAGKGLMVEDMSRLGAAVWVVDPLGNLVLRYELTQNPQAVLDDLRKLLKLSKLG</sequence>
<keyword evidence="1" id="KW-0472">Membrane</keyword>
<evidence type="ECO:0000256" key="1">
    <source>
        <dbReference type="SAM" id="Phobius"/>
    </source>
</evidence>
<dbReference type="EMBL" id="CP073347">
    <property type="protein sequence ID" value="UTW11134.1"/>
    <property type="molecule type" value="Genomic_DNA"/>
</dbReference>
<proteinExistence type="predicted"/>
<dbReference type="RefSeq" id="WP_255853170.1">
    <property type="nucleotide sequence ID" value="NZ_CP073347.1"/>
</dbReference>
<dbReference type="Proteomes" id="UP001058461">
    <property type="component" value="Chromosome"/>
</dbReference>
<name>A0ABY5HIL7_9GAMM</name>
<evidence type="ECO:0008006" key="4">
    <source>
        <dbReference type="Google" id="ProtNLM"/>
    </source>
</evidence>
<evidence type="ECO:0000313" key="2">
    <source>
        <dbReference type="EMBL" id="UTW11134.1"/>
    </source>
</evidence>
<evidence type="ECO:0000313" key="3">
    <source>
        <dbReference type="Proteomes" id="UP001058461"/>
    </source>
</evidence>
<feature type="transmembrane region" description="Helical" evidence="1">
    <location>
        <begin position="6"/>
        <end position="26"/>
    </location>
</feature>
<protein>
    <recommendedName>
        <fullName evidence="4">Transmembrane protein</fullName>
    </recommendedName>
</protein>
<keyword evidence="1" id="KW-0812">Transmembrane</keyword>
<accession>A0ABY5HIL7</accession>
<reference evidence="2" key="1">
    <citation type="submission" date="2021-04" db="EMBL/GenBank/DDBJ databases">
        <title>Oceanospirillales bacteria with DddD are important DMSP degraders in coastal seawater.</title>
        <authorList>
            <person name="Liu J."/>
        </authorList>
    </citation>
    <scope>NUCLEOTIDE SEQUENCE</scope>
    <source>
        <strain evidence="2">D13-1</strain>
    </source>
</reference>
<keyword evidence="1" id="KW-1133">Transmembrane helix</keyword>
<keyword evidence="3" id="KW-1185">Reference proteome</keyword>
<organism evidence="2 3">
    <name type="scientific">Marinobacterium rhizophilum</name>
    <dbReference type="NCBI Taxonomy" id="420402"/>
    <lineage>
        <taxon>Bacteria</taxon>
        <taxon>Pseudomonadati</taxon>
        <taxon>Pseudomonadota</taxon>
        <taxon>Gammaproteobacteria</taxon>
        <taxon>Oceanospirillales</taxon>
        <taxon>Oceanospirillaceae</taxon>
        <taxon>Marinobacterium</taxon>
    </lineage>
</organism>
<gene>
    <name evidence="2" type="ORF">KDW95_17930</name>
</gene>